<evidence type="ECO:0000256" key="1">
    <source>
        <dbReference type="ARBA" id="ARBA00004629"/>
    </source>
</evidence>
<accession>A0A6G1PYS5</accession>
<evidence type="ECO:0000256" key="8">
    <source>
        <dbReference type="ARBA" id="ARBA00022741"/>
    </source>
</evidence>
<evidence type="ECO:0000256" key="20">
    <source>
        <dbReference type="ARBA" id="ARBA00068237"/>
    </source>
</evidence>
<dbReference type="GO" id="GO:0016787">
    <property type="term" value="F:hydrolase activity"/>
    <property type="evidence" value="ECO:0007669"/>
    <property type="project" value="UniProtKB-KW"/>
</dbReference>
<dbReference type="InterPro" id="IPR014001">
    <property type="entry name" value="Helicase_ATP-bd"/>
</dbReference>
<feature type="compositionally biased region" description="Polar residues" evidence="24">
    <location>
        <begin position="786"/>
        <end position="796"/>
    </location>
</feature>
<dbReference type="Pfam" id="PF00271">
    <property type="entry name" value="Helicase_C"/>
    <property type="match status" value="1"/>
</dbReference>
<comment type="catalytic activity">
    <reaction evidence="18">
        <text>ATP + H2O = ADP + phosphate + H(+)</text>
        <dbReference type="Rhea" id="RHEA:13065"/>
        <dbReference type="ChEBI" id="CHEBI:15377"/>
        <dbReference type="ChEBI" id="CHEBI:15378"/>
        <dbReference type="ChEBI" id="CHEBI:30616"/>
        <dbReference type="ChEBI" id="CHEBI:43474"/>
        <dbReference type="ChEBI" id="CHEBI:456216"/>
        <dbReference type="EC" id="3.6.4.12"/>
    </reaction>
</comment>
<dbReference type="PROSITE" id="PS51192">
    <property type="entry name" value="HELICASE_ATP_BIND_1"/>
    <property type="match status" value="1"/>
</dbReference>
<dbReference type="SMART" id="SM00487">
    <property type="entry name" value="DEXDc"/>
    <property type="match status" value="1"/>
</dbReference>
<keyword evidence="5" id="KW-0597">Phosphoprotein</keyword>
<keyword evidence="9" id="KW-0498">Mitosis</keyword>
<evidence type="ECO:0000256" key="15">
    <source>
        <dbReference type="ARBA" id="ARBA00023125"/>
    </source>
</evidence>
<comment type="function">
    <text evidence="19">DNA helicase that acts as a tension sensor that associates with catenated DNA which is stretched under tension until it is resolved during anaphase. Functions as ATP-dependent DNA translocase. Can promote Holliday junction branch migration (in vitro).</text>
</comment>
<gene>
    <name evidence="27" type="ORF">EXN66_Car010960</name>
</gene>
<evidence type="ECO:0000256" key="13">
    <source>
        <dbReference type="ARBA" id="ARBA00022838"/>
    </source>
</evidence>
<dbReference type="GO" id="GO:0005524">
    <property type="term" value="F:ATP binding"/>
    <property type="evidence" value="ECO:0007669"/>
    <property type="project" value="UniProtKB-KW"/>
</dbReference>
<dbReference type="PROSITE" id="PS51194">
    <property type="entry name" value="HELICASE_CTER"/>
    <property type="match status" value="1"/>
</dbReference>
<dbReference type="Gene3D" id="3.40.50.10810">
    <property type="entry name" value="Tandem AAA-ATPase domain"/>
    <property type="match status" value="1"/>
</dbReference>
<dbReference type="PANTHER" id="PTHR45629">
    <property type="entry name" value="SNF2/RAD54 FAMILY MEMBER"/>
    <property type="match status" value="1"/>
</dbReference>
<keyword evidence="11 22" id="KW-0802">TPR repeat</keyword>
<dbReference type="GO" id="GO:0000776">
    <property type="term" value="C:kinetochore"/>
    <property type="evidence" value="ECO:0007669"/>
    <property type="project" value="UniProtKB-KW"/>
</dbReference>
<dbReference type="EC" id="3.6.4.12" evidence="3"/>
<feature type="coiled-coil region" evidence="23">
    <location>
        <begin position="64"/>
        <end position="94"/>
    </location>
</feature>
<keyword evidence="23" id="KW-0175">Coiled coil</keyword>
<evidence type="ECO:0000256" key="18">
    <source>
        <dbReference type="ARBA" id="ARBA00047995"/>
    </source>
</evidence>
<dbReference type="Pfam" id="PF00176">
    <property type="entry name" value="SNF2-rel_dom"/>
    <property type="match status" value="1"/>
</dbReference>
<dbReference type="InterPro" id="IPR000330">
    <property type="entry name" value="SNF2_N"/>
</dbReference>
<keyword evidence="6" id="KW-0132">Cell division</keyword>
<keyword evidence="15" id="KW-0238">DNA-binding</keyword>
<dbReference type="SMART" id="SM00490">
    <property type="entry name" value="HELICc"/>
    <property type="match status" value="1"/>
</dbReference>
<keyword evidence="17" id="KW-0137">Centromere</keyword>
<feature type="compositionally biased region" description="Basic and acidic residues" evidence="24">
    <location>
        <begin position="345"/>
        <end position="362"/>
    </location>
</feature>
<keyword evidence="28" id="KW-1185">Reference proteome</keyword>
<evidence type="ECO:0000256" key="12">
    <source>
        <dbReference type="ARBA" id="ARBA00022806"/>
    </source>
</evidence>
<dbReference type="InterPro" id="IPR050496">
    <property type="entry name" value="SNF2_RAD54_helicase_repair"/>
</dbReference>
<feature type="compositionally biased region" description="Polar residues" evidence="24">
    <location>
        <begin position="1115"/>
        <end position="1127"/>
    </location>
</feature>
<evidence type="ECO:0000256" key="11">
    <source>
        <dbReference type="ARBA" id="ARBA00022803"/>
    </source>
</evidence>
<dbReference type="InterPro" id="IPR001650">
    <property type="entry name" value="Helicase_C-like"/>
</dbReference>
<feature type="compositionally biased region" description="Acidic residues" evidence="24">
    <location>
        <begin position="1262"/>
        <end position="1296"/>
    </location>
</feature>
<evidence type="ECO:0000256" key="2">
    <source>
        <dbReference type="ARBA" id="ARBA00007025"/>
    </source>
</evidence>
<evidence type="ECO:0000256" key="24">
    <source>
        <dbReference type="SAM" id="MobiDB-lite"/>
    </source>
</evidence>
<feature type="compositionally biased region" description="Polar residues" evidence="24">
    <location>
        <begin position="769"/>
        <end position="778"/>
    </location>
</feature>
<keyword evidence="7" id="KW-0677">Repeat</keyword>
<dbReference type="GO" id="GO:0051301">
    <property type="term" value="P:cell division"/>
    <property type="evidence" value="ECO:0007669"/>
    <property type="project" value="UniProtKB-KW"/>
</dbReference>
<feature type="compositionally biased region" description="Acidic residues" evidence="24">
    <location>
        <begin position="1140"/>
        <end position="1149"/>
    </location>
</feature>
<dbReference type="InterPro" id="IPR019734">
    <property type="entry name" value="TPR_rpt"/>
</dbReference>
<protein>
    <recommendedName>
        <fullName evidence="20">DNA excision repair protein ERCC-6-like</fullName>
        <ecNumber evidence="3">3.6.4.12</ecNumber>
    </recommendedName>
    <alternativeName>
        <fullName evidence="21">ATP-dependent helicase ERCC6-like</fullName>
    </alternativeName>
</protein>
<dbReference type="InterPro" id="IPR038718">
    <property type="entry name" value="SNF2-like_sf"/>
</dbReference>
<proteinExistence type="inferred from homology"/>
<evidence type="ECO:0000313" key="27">
    <source>
        <dbReference type="EMBL" id="KAF3695284.1"/>
    </source>
</evidence>
<keyword evidence="10" id="KW-0378">Hydrolase</keyword>
<evidence type="ECO:0000256" key="5">
    <source>
        <dbReference type="ARBA" id="ARBA00022553"/>
    </source>
</evidence>
<feature type="compositionally biased region" description="Acidic residues" evidence="24">
    <location>
        <begin position="1201"/>
        <end position="1240"/>
    </location>
</feature>
<evidence type="ECO:0000256" key="9">
    <source>
        <dbReference type="ARBA" id="ARBA00022776"/>
    </source>
</evidence>
<dbReference type="GO" id="GO:0003678">
    <property type="term" value="F:DNA helicase activity"/>
    <property type="evidence" value="ECO:0007669"/>
    <property type="project" value="UniProtKB-EC"/>
</dbReference>
<evidence type="ECO:0000256" key="6">
    <source>
        <dbReference type="ARBA" id="ARBA00022618"/>
    </source>
</evidence>
<keyword evidence="14" id="KW-0067">ATP-binding</keyword>
<dbReference type="InterPro" id="IPR011990">
    <property type="entry name" value="TPR-like_helical_dom_sf"/>
</dbReference>
<evidence type="ECO:0000259" key="25">
    <source>
        <dbReference type="PROSITE" id="PS51192"/>
    </source>
</evidence>
<evidence type="ECO:0000256" key="22">
    <source>
        <dbReference type="PROSITE-ProRule" id="PRU00339"/>
    </source>
</evidence>
<keyword evidence="12" id="KW-0347">Helicase</keyword>
<dbReference type="Proteomes" id="UP000503349">
    <property type="component" value="Chromosome 11"/>
</dbReference>
<evidence type="ECO:0000256" key="10">
    <source>
        <dbReference type="ARBA" id="ARBA00022801"/>
    </source>
</evidence>
<reference evidence="27 28" key="1">
    <citation type="submission" date="2019-02" db="EMBL/GenBank/DDBJ databases">
        <title>Opniocepnalus argus genome.</title>
        <authorList>
            <person name="Zhou C."/>
            <person name="Xiao S."/>
        </authorList>
    </citation>
    <scope>NUCLEOTIDE SEQUENCE [LARGE SCALE GENOMIC DNA]</scope>
    <source>
        <strain evidence="27">OARG1902GOOAL</strain>
        <tissue evidence="27">Muscle</tissue>
    </source>
</reference>
<keyword evidence="16" id="KW-0131">Cell cycle</keyword>
<feature type="region of interest" description="Disordered" evidence="24">
    <location>
        <begin position="758"/>
        <end position="796"/>
    </location>
</feature>
<feature type="compositionally biased region" description="Basic and acidic residues" evidence="24">
    <location>
        <begin position="1308"/>
        <end position="1318"/>
    </location>
</feature>
<comment type="subcellular location">
    <subcellularLocation>
        <location evidence="1">Chromosome</location>
        <location evidence="1">Centromere</location>
        <location evidence="1">Kinetochore</location>
    </subcellularLocation>
</comment>
<evidence type="ECO:0000256" key="21">
    <source>
        <dbReference type="ARBA" id="ARBA00081913"/>
    </source>
</evidence>
<evidence type="ECO:0000256" key="14">
    <source>
        <dbReference type="ARBA" id="ARBA00022840"/>
    </source>
</evidence>
<evidence type="ECO:0000256" key="16">
    <source>
        <dbReference type="ARBA" id="ARBA00023306"/>
    </source>
</evidence>
<dbReference type="FunFam" id="3.40.50.10810:FF:000029">
    <property type="entry name" value="ERCC excision repair 6-like, spindle assembly checkpoint helicase"/>
    <property type="match status" value="1"/>
</dbReference>
<evidence type="ECO:0000256" key="4">
    <source>
        <dbReference type="ARBA" id="ARBA00022454"/>
    </source>
</evidence>
<keyword evidence="4" id="KW-0158">Chromosome</keyword>
<feature type="repeat" description="TPR" evidence="22">
    <location>
        <begin position="1329"/>
        <end position="1362"/>
    </location>
</feature>
<evidence type="ECO:0000313" key="28">
    <source>
        <dbReference type="Proteomes" id="UP000503349"/>
    </source>
</evidence>
<feature type="region of interest" description="Disordered" evidence="24">
    <location>
        <begin position="345"/>
        <end position="371"/>
    </location>
</feature>
<feature type="region of interest" description="Disordered" evidence="24">
    <location>
        <begin position="1092"/>
        <end position="1327"/>
    </location>
</feature>
<evidence type="ECO:0000256" key="23">
    <source>
        <dbReference type="SAM" id="Coils"/>
    </source>
</evidence>
<evidence type="ECO:0000256" key="19">
    <source>
        <dbReference type="ARBA" id="ARBA00058190"/>
    </source>
</evidence>
<evidence type="ECO:0000256" key="7">
    <source>
        <dbReference type="ARBA" id="ARBA00022737"/>
    </source>
</evidence>
<dbReference type="InterPro" id="IPR027417">
    <property type="entry name" value="P-loop_NTPase"/>
</dbReference>
<keyword evidence="13" id="KW-0995">Kinetochore</keyword>
<dbReference type="CDD" id="cd18793">
    <property type="entry name" value="SF2_C_SNF"/>
    <property type="match status" value="1"/>
</dbReference>
<feature type="domain" description="Helicase C-terminal" evidence="26">
    <location>
        <begin position="477"/>
        <end position="641"/>
    </location>
</feature>
<reference evidence="28" key="2">
    <citation type="submission" date="2019-02" db="EMBL/GenBank/DDBJ databases">
        <title>Opniocepnalus argus Var Kimnra genome.</title>
        <authorList>
            <person name="Zhou C."/>
            <person name="Xiao S."/>
        </authorList>
    </citation>
    <scope>NUCLEOTIDE SEQUENCE [LARGE SCALE GENOMIC DNA]</scope>
</reference>
<dbReference type="EMBL" id="CM015722">
    <property type="protein sequence ID" value="KAF3695284.1"/>
    <property type="molecule type" value="Genomic_DNA"/>
</dbReference>
<evidence type="ECO:0000256" key="17">
    <source>
        <dbReference type="ARBA" id="ARBA00023328"/>
    </source>
</evidence>
<feature type="compositionally biased region" description="Low complexity" evidence="24">
    <location>
        <begin position="1095"/>
        <end position="1106"/>
    </location>
</feature>
<organism evidence="27 28">
    <name type="scientific">Channa argus</name>
    <name type="common">Northern snakehead</name>
    <name type="synonym">Ophicephalus argus</name>
    <dbReference type="NCBI Taxonomy" id="215402"/>
    <lineage>
        <taxon>Eukaryota</taxon>
        <taxon>Metazoa</taxon>
        <taxon>Chordata</taxon>
        <taxon>Craniata</taxon>
        <taxon>Vertebrata</taxon>
        <taxon>Euteleostomi</taxon>
        <taxon>Actinopterygii</taxon>
        <taxon>Neopterygii</taxon>
        <taxon>Teleostei</taxon>
        <taxon>Neoteleostei</taxon>
        <taxon>Acanthomorphata</taxon>
        <taxon>Anabantaria</taxon>
        <taxon>Anabantiformes</taxon>
        <taxon>Channoidei</taxon>
        <taxon>Channidae</taxon>
        <taxon>Channa</taxon>
    </lineage>
</organism>
<feature type="domain" description="Helicase ATP-binding" evidence="25">
    <location>
        <begin position="121"/>
        <end position="289"/>
    </location>
</feature>
<comment type="similarity">
    <text evidence="2">Belongs to the SNF2/RAD54 helicase family.</text>
</comment>
<dbReference type="CDD" id="cd18001">
    <property type="entry name" value="DEXHc_ERCC6L"/>
    <property type="match status" value="1"/>
</dbReference>
<dbReference type="Gene3D" id="1.25.40.10">
    <property type="entry name" value="Tetratricopeptide repeat domain"/>
    <property type="match status" value="1"/>
</dbReference>
<dbReference type="Gene3D" id="3.40.50.300">
    <property type="entry name" value="P-loop containing nucleotide triphosphate hydrolases"/>
    <property type="match status" value="1"/>
</dbReference>
<keyword evidence="8" id="KW-0547">Nucleotide-binding</keyword>
<dbReference type="PROSITE" id="PS50005">
    <property type="entry name" value="TPR"/>
    <property type="match status" value="1"/>
</dbReference>
<dbReference type="SUPFAM" id="SSF52540">
    <property type="entry name" value="P-loop containing nucleoside triphosphate hydrolases"/>
    <property type="match status" value="2"/>
</dbReference>
<dbReference type="GO" id="GO:0015616">
    <property type="term" value="F:DNA translocase activity"/>
    <property type="evidence" value="ECO:0007669"/>
    <property type="project" value="TreeGrafter"/>
</dbReference>
<dbReference type="InterPro" id="IPR049730">
    <property type="entry name" value="SNF2/RAD54-like_C"/>
</dbReference>
<name>A0A6G1PYS5_CHAAH</name>
<dbReference type="PANTHER" id="PTHR45629:SF7">
    <property type="entry name" value="DNA EXCISION REPAIR PROTEIN ERCC-6-RELATED"/>
    <property type="match status" value="1"/>
</dbReference>
<dbReference type="GO" id="GO:0003677">
    <property type="term" value="F:DNA binding"/>
    <property type="evidence" value="ECO:0007669"/>
    <property type="project" value="UniProtKB-KW"/>
</dbReference>
<dbReference type="SUPFAM" id="SSF48452">
    <property type="entry name" value="TPR-like"/>
    <property type="match status" value="1"/>
</dbReference>
<feature type="compositionally biased region" description="Acidic residues" evidence="24">
    <location>
        <begin position="1160"/>
        <end position="1194"/>
    </location>
</feature>
<sequence length="1380" mass="156962">MDVSHRNGEVAGISEKLEKSLSMDTDDKMETYHRFIQDGKDVARKGDMHKALDLFKLAYKIHRSQKLESRIKKLEELLAENDSEEEDEEFVNVNNSGLMLFKELHDKLYDYQRDGVAFLYSLYRDGRKGGILADDMGLGKTIQVISFLSGMYDNEQVKHTLLVLPTSLITNWTKEFAKWTPGMRVKEFHGTSKSERARNLEKVQRRNGVIITTYTMLINNWQQLASYHGKEFTWDYMILDEAHKIKSASTKTAKSAYAIPSKNRVLLTGTPVQNNLREMWALFDFACQGTLLGTAKTFKTEYENPITRAREKDATPGEKALGCRMSENLMTIIKPYFLRRTKSEVQKSKMKEEQSNNKEIPNHQKNSGATMPTLTRKNDLIVWTYLSAIQEDIYRQFISLDHVKELLMTTRSPLAELTILKKLCDHPRLLSAGAMAKLGLDETTAENQQNDDVCIDNNSIANTPDETLISESGKLVFLVALLERLRQEGHRTLVFAHYRKVLDIIERILGNRGFKVLRLDGTVTQLAERERLITLFQKDERYSVFLLTTQVGGVGLTLTAANRVVIYDPSWNPATDAQAVDRAYRIGQTENVIIYRLITCGTVEEKIYRRQVFKDSLIRQNTGDKKNPFRYFSKQELKELFILEETRSSSTQLQLQALHSRYRRSDPELDEHIAHLHTMEMFGISDHDLMFSLNVNHDEDPEDQEEHQYIEGRVQKAQELMKAESELQLQLAESLALSTEPAWLRPPVDCNRELSQEKNLRNPKPSPSYPQHDSNLNGSPVLVEMDNSSFGKDNSQQYSSNQVIDLIADDCMREDQPVEVKHDKPERPNLILDSPKPQLIKQERSYLEAEDNFAQEIIKESVVVSEAEDAAETSIQQQTQQSMITEVAHSADLSVQELVGQSVMSETNVASAGEGSPIYITSVDDNKQQLNTHSEYKESKMDLSHPLITPLQNKRLSLLQASNLSLKMDSGSVESLEGNFNLQLEDSDMFSDHDVQDGQETEAEQKQLLSQLQMEGSFDVNKSLSKMHLKEEFRQSLSNGDASEMDTSQDSIVVAKRKRAAVIYDSEEEGDDCVDERQQLMKSQLDDAFQQLVASTPKSVPSVSTPLRSSERFRGNSSVASRRSLLQSLIEDLNTNNQDMADDDDESSNDSDFSEKHAEEGEEDEAAEDGDEAADEEDEAAEEEDEAAEEEEIVGETLNTEGEEEIIGSTDDELQLEEMAGETNTEEEDEEEEEEEEEERAGETSNTEGKQEVEEKNIFGSTDEELQQEEITGETNTEEEEEVEEDKVEEENESGEEMSRNLELSTNKPERVTSERMDQSPVDSAPESYELLVSRGRECYDKGSLDDALSFFLRAIDIKPGDPAIQLMIIQLYRQLSQRR</sequence>
<evidence type="ECO:0000256" key="3">
    <source>
        <dbReference type="ARBA" id="ARBA00012551"/>
    </source>
</evidence>
<evidence type="ECO:0000259" key="26">
    <source>
        <dbReference type="PROSITE" id="PS51194"/>
    </source>
</evidence>